<evidence type="ECO:0000313" key="2">
    <source>
        <dbReference type="Proteomes" id="UP000822688"/>
    </source>
</evidence>
<comment type="caution">
    <text evidence="1">The sequence shown here is derived from an EMBL/GenBank/DDBJ whole genome shotgun (WGS) entry which is preliminary data.</text>
</comment>
<name>A0A8T0INW7_CERPU</name>
<sequence length="123" mass="13493">MVIMSAEAIGLKMLCYMRSVTSNRVLELITLQKSVHLSQQAVWLSTRISRQGYGAMIPAKWNFGTLTKQQEMKHGVGASDCLLDLSSTRLLVGLQYSNSVPLMAVNALVKGLAFQGGLFERST</sequence>
<accession>A0A8T0INW7</accession>
<proteinExistence type="predicted"/>
<gene>
    <name evidence="1" type="ORF">KC19_3G228700</name>
</gene>
<organism evidence="1 2">
    <name type="scientific">Ceratodon purpureus</name>
    <name type="common">Fire moss</name>
    <name type="synonym">Dicranum purpureum</name>
    <dbReference type="NCBI Taxonomy" id="3225"/>
    <lineage>
        <taxon>Eukaryota</taxon>
        <taxon>Viridiplantae</taxon>
        <taxon>Streptophyta</taxon>
        <taxon>Embryophyta</taxon>
        <taxon>Bryophyta</taxon>
        <taxon>Bryophytina</taxon>
        <taxon>Bryopsida</taxon>
        <taxon>Dicranidae</taxon>
        <taxon>Pseudoditrichales</taxon>
        <taxon>Ditrichaceae</taxon>
        <taxon>Ceratodon</taxon>
    </lineage>
</organism>
<dbReference type="Proteomes" id="UP000822688">
    <property type="component" value="Chromosome 3"/>
</dbReference>
<dbReference type="AlphaFoldDB" id="A0A8T0INW7"/>
<dbReference type="EMBL" id="CM026423">
    <property type="protein sequence ID" value="KAG0584697.1"/>
    <property type="molecule type" value="Genomic_DNA"/>
</dbReference>
<keyword evidence="2" id="KW-1185">Reference proteome</keyword>
<evidence type="ECO:0000313" key="1">
    <source>
        <dbReference type="EMBL" id="KAG0584697.1"/>
    </source>
</evidence>
<protein>
    <submittedName>
        <fullName evidence="1">Uncharacterized protein</fullName>
    </submittedName>
</protein>
<reference evidence="1" key="1">
    <citation type="submission" date="2020-06" db="EMBL/GenBank/DDBJ databases">
        <title>WGS assembly of Ceratodon purpureus strain R40.</title>
        <authorList>
            <person name="Carey S.B."/>
            <person name="Jenkins J."/>
            <person name="Shu S."/>
            <person name="Lovell J.T."/>
            <person name="Sreedasyam A."/>
            <person name="Maumus F."/>
            <person name="Tiley G.P."/>
            <person name="Fernandez-Pozo N."/>
            <person name="Barry K."/>
            <person name="Chen C."/>
            <person name="Wang M."/>
            <person name="Lipzen A."/>
            <person name="Daum C."/>
            <person name="Saski C.A."/>
            <person name="Payton A.C."/>
            <person name="Mcbreen J.C."/>
            <person name="Conrad R.E."/>
            <person name="Kollar L.M."/>
            <person name="Olsson S."/>
            <person name="Huttunen S."/>
            <person name="Landis J.B."/>
            <person name="Wickett N.J."/>
            <person name="Johnson M.G."/>
            <person name="Rensing S.A."/>
            <person name="Grimwood J."/>
            <person name="Schmutz J."/>
            <person name="Mcdaniel S.F."/>
        </authorList>
    </citation>
    <scope>NUCLEOTIDE SEQUENCE</scope>
    <source>
        <strain evidence="1">R40</strain>
    </source>
</reference>